<dbReference type="Proteomes" id="UP001189143">
    <property type="component" value="Unassembled WGS sequence"/>
</dbReference>
<feature type="domain" description="NEAT" evidence="4">
    <location>
        <begin position="869"/>
        <end position="950"/>
    </location>
</feature>
<reference evidence="5" key="2">
    <citation type="submission" date="2022-10" db="EMBL/GenBank/DDBJ databases">
        <authorList>
            <person name="Aires J."/>
            <person name="Mesa V."/>
        </authorList>
    </citation>
    <scope>NUCLEOTIDE SEQUENCE</scope>
    <source>
        <strain evidence="5">Clostridium neonatale JD116</strain>
    </source>
</reference>
<accession>A0A2A7MEA4</accession>
<dbReference type="Pfam" id="PF13199">
    <property type="entry name" value="Glyco_hydro_66"/>
    <property type="match status" value="1"/>
</dbReference>
<evidence type="ECO:0000256" key="2">
    <source>
        <dbReference type="ARBA" id="ARBA00022729"/>
    </source>
</evidence>
<dbReference type="EMBL" id="PDCJ01000002">
    <property type="protein sequence ID" value="PEG30025.1"/>
    <property type="molecule type" value="Genomic_DNA"/>
</dbReference>
<dbReference type="InterPro" id="IPR013780">
    <property type="entry name" value="Glyco_hydro_b"/>
</dbReference>
<dbReference type="GO" id="GO:0033904">
    <property type="term" value="F:dextranase activity"/>
    <property type="evidence" value="ECO:0007669"/>
    <property type="project" value="UniProtKB-EC"/>
</dbReference>
<evidence type="ECO:0000313" key="5">
    <source>
        <dbReference type="EMBL" id="CAI3540676.1"/>
    </source>
</evidence>
<protein>
    <submittedName>
        <fullName evidence="5 6">Dextranase</fullName>
        <ecNumber evidence="5">3.2.1.11</ecNumber>
    </submittedName>
</protein>
<evidence type="ECO:0000313" key="6">
    <source>
        <dbReference type="EMBL" id="PEG30025.1"/>
    </source>
</evidence>
<dbReference type="InterPro" id="IPR017853">
    <property type="entry name" value="GH"/>
</dbReference>
<feature type="signal peptide" evidence="3">
    <location>
        <begin position="1"/>
        <end position="34"/>
    </location>
</feature>
<name>A0A2A7MEA4_9CLOT</name>
<dbReference type="InterPro" id="IPR006635">
    <property type="entry name" value="NEAT_dom"/>
</dbReference>
<dbReference type="GeneID" id="68876337"/>
<keyword evidence="2 3" id="KW-0732">Signal</keyword>
<dbReference type="OrthoDB" id="9778932at2"/>
<dbReference type="SUPFAM" id="SSF51445">
    <property type="entry name" value="(Trans)glycosidases"/>
    <property type="match status" value="1"/>
</dbReference>
<dbReference type="CDD" id="cd14745">
    <property type="entry name" value="GH66"/>
    <property type="match status" value="1"/>
</dbReference>
<evidence type="ECO:0000256" key="1">
    <source>
        <dbReference type="ARBA" id="ARBA00010837"/>
    </source>
</evidence>
<dbReference type="Proteomes" id="UP000220840">
    <property type="component" value="Unassembled WGS sequence"/>
</dbReference>
<dbReference type="Gene3D" id="2.60.120.260">
    <property type="entry name" value="Galactose-binding domain-like"/>
    <property type="match status" value="2"/>
</dbReference>
<dbReference type="EC" id="3.2.1.11" evidence="5"/>
<dbReference type="Gene3D" id="2.60.40.1180">
    <property type="entry name" value="Golgi alpha-mannosidase II"/>
    <property type="match status" value="1"/>
</dbReference>
<reference evidence="6 7" key="1">
    <citation type="submission" date="2017-10" db="EMBL/GenBank/DDBJ databases">
        <title>Effective Description of Clostridium neonatale sp. nov. linked to necrotizing enterocolitis in neonates and a clarification of species assignable to the genus Clostridium (Prazmowski 1880) emend. Lawson and Rainey 2016.</title>
        <authorList>
            <person name="Bernard K."/>
            <person name="Burdz T."/>
            <person name="Wiebe D."/>
            <person name="Balcewich B."/>
            <person name="Alfa M."/>
            <person name="Bernier A.-M."/>
        </authorList>
    </citation>
    <scope>NUCLEOTIDE SEQUENCE [LARGE SCALE GENOMIC DNA]</scope>
    <source>
        <strain evidence="6 7">LCDC99A005</strain>
    </source>
</reference>
<dbReference type="InterPro" id="IPR013783">
    <property type="entry name" value="Ig-like_fold"/>
</dbReference>
<dbReference type="InterPro" id="IPR008979">
    <property type="entry name" value="Galactose-bd-like_sf"/>
</dbReference>
<proteinExistence type="inferred from homology"/>
<dbReference type="PROSITE" id="PS50978">
    <property type="entry name" value="NEAT"/>
    <property type="match status" value="1"/>
</dbReference>
<dbReference type="Gene3D" id="3.20.20.80">
    <property type="entry name" value="Glycosidases"/>
    <property type="match status" value="1"/>
</dbReference>
<keyword evidence="5" id="KW-0326">Glycosidase</keyword>
<evidence type="ECO:0000313" key="7">
    <source>
        <dbReference type="Proteomes" id="UP000220840"/>
    </source>
</evidence>
<evidence type="ECO:0000256" key="3">
    <source>
        <dbReference type="SAM" id="SignalP"/>
    </source>
</evidence>
<dbReference type="InterPro" id="IPR025092">
    <property type="entry name" value="Glyco_hydro_66"/>
</dbReference>
<comment type="similarity">
    <text evidence="1">Belongs to the glycosyl hydrolase 66 family.</text>
</comment>
<keyword evidence="7" id="KW-1185">Reference proteome</keyword>
<dbReference type="EMBL" id="CAMTCP010000022">
    <property type="protein sequence ID" value="CAI3540676.1"/>
    <property type="molecule type" value="Genomic_DNA"/>
</dbReference>
<dbReference type="RefSeq" id="WP_058294191.1">
    <property type="nucleotide sequence ID" value="NZ_CAKJVD010000019.1"/>
</dbReference>
<organism evidence="6 7">
    <name type="scientific">Clostridium neonatale</name>
    <dbReference type="NCBI Taxonomy" id="137838"/>
    <lineage>
        <taxon>Bacteria</taxon>
        <taxon>Bacillati</taxon>
        <taxon>Bacillota</taxon>
        <taxon>Clostridia</taxon>
        <taxon>Eubacteriales</taxon>
        <taxon>Clostridiaceae</taxon>
        <taxon>Clostridium</taxon>
    </lineage>
</organism>
<dbReference type="AlphaFoldDB" id="A0A2A7MEA4"/>
<feature type="chain" id="PRO_5012495793" evidence="3">
    <location>
        <begin position="35"/>
        <end position="950"/>
    </location>
</feature>
<keyword evidence="5" id="KW-0378">Hydrolase</keyword>
<dbReference type="SUPFAM" id="SSF49785">
    <property type="entry name" value="Galactose-binding domain-like"/>
    <property type="match status" value="1"/>
</dbReference>
<dbReference type="STRING" id="137838.GCA_001458595_01318"/>
<gene>
    <name evidence="5" type="ORF">CNEO2_110053</name>
    <name evidence="6" type="ORF">CQ394_15410</name>
</gene>
<sequence length="950" mass="106555">MKNLRKKIKILCSLTLVSTTIISTFCTIPNIAYADSNFIKLPVVNTSGKDVFNQKTLLYDVYTDKSMYDPGATVNINIELVNYTGNEIKNGTIELVVKHLDKQVGDIIKESFSIKNKQTKDLTLSWTTPNDDYKGYLIEITSKDANGKVIERSSTAVDVSSNWLKFPRYGYVTNYGKDVNTKDIINQLKKFHINGIQYYDWQDKHHDPVAGEVSNVDPKWKDLSQHDVYKSTIDGYIENGHNVGMASMQYNLIYGATQNYYKDGTGVKKEWGLYKDPSGIDGEQWTMGMPSGWETDALYFMDPLNKEWQDYLFAREKEVFEAFDFDGWHMDTVGDFGTVYRADGTPVSITETFKEFLNTAKENFPNKYIIMNPVGGKGHEQVNTSNVDGVYTEIWDWDGFPTYNSLKGVVDQARMETKGKSLIVPAYMNYNVANKHSEENPGTFNTSSVLLTGASVFAAGGSRLELGDDTRMLTQEYFPNKNVVMNEELKARERKYYDFIVAYENLLRDGQINSSNEIKVNGYENSRTGEANKIWTYSKKDSNYDVIQMINLLGVYDNGWRCADGIKSTPKKVENFAVKYYTDQSIQSVSIASPDINDCISQNLQFTKGSDDDGSYIEFTVPSLEYWNMIYLTKANSETIDTNNDITGSEGKITNPGFEDGSLGWTITGNKYGIDSSDSASGNNKLFFYGKEPYTQKIDQTVTGLKNGKYTVTAMVKQNTGIPDYADMELTTGDKTEKINIKHTKDYQKIEGCVEVKDGKLNIAFNYTSSLNGEANLQIDDIQLVDENGKVISKEEKTVKKGETSNIDNISESIGKITNGDFETGDSTGWTAAIEDGFGVNDEDANSGKYKCYFWGQGKQKLQQKVTELENGSYTIKAKVKQNTGVPTSSKLEMSNYGGEPIEVKIPHGDSYVEISADVNVTNGNLLISFIQDSADMTNLQIDDVELILN</sequence>
<dbReference type="Gene3D" id="2.60.40.10">
    <property type="entry name" value="Immunoglobulins"/>
    <property type="match status" value="1"/>
</dbReference>
<evidence type="ECO:0000259" key="4">
    <source>
        <dbReference type="PROSITE" id="PS50978"/>
    </source>
</evidence>
<comment type="caution">
    <text evidence="6">The sequence shown here is derived from an EMBL/GenBank/DDBJ whole genome shotgun (WGS) entry which is preliminary data.</text>
</comment>